<dbReference type="Pfam" id="PF10022">
    <property type="entry name" value="DUF2264"/>
    <property type="match status" value="1"/>
</dbReference>
<evidence type="ECO:0000313" key="4">
    <source>
        <dbReference type="Proteomes" id="UP001230220"/>
    </source>
</evidence>
<dbReference type="PANTHER" id="PTHR35339:SF4">
    <property type="entry name" value="LINALOOL DEHYDRATASE_ISOMERASE DOMAIN-CONTAINING PROTEIN"/>
    <property type="match status" value="1"/>
</dbReference>
<protein>
    <recommendedName>
        <fullName evidence="5">DUF2264 domain-containing protein</fullName>
    </recommendedName>
</protein>
<evidence type="ECO:0000259" key="1">
    <source>
        <dbReference type="Pfam" id="PF10022"/>
    </source>
</evidence>
<comment type="caution">
    <text evidence="3">The sequence shown here is derived from an EMBL/GenBank/DDBJ whole genome shotgun (WGS) entry which is preliminary data.</text>
</comment>
<accession>A0ABU0E100</accession>
<dbReference type="InterPro" id="IPR049349">
    <property type="entry name" value="DUF2264_N"/>
</dbReference>
<feature type="domain" description="DUF2264" evidence="1">
    <location>
        <begin position="4"/>
        <end position="346"/>
    </location>
</feature>
<dbReference type="InterPro" id="IPR049237">
    <property type="entry name" value="DUF2264_C"/>
</dbReference>
<evidence type="ECO:0000313" key="3">
    <source>
        <dbReference type="EMBL" id="MDQ0360553.1"/>
    </source>
</evidence>
<organism evidence="3 4">
    <name type="scientific">Breznakia pachnodae</name>
    <dbReference type="NCBI Taxonomy" id="265178"/>
    <lineage>
        <taxon>Bacteria</taxon>
        <taxon>Bacillati</taxon>
        <taxon>Bacillota</taxon>
        <taxon>Erysipelotrichia</taxon>
        <taxon>Erysipelotrichales</taxon>
        <taxon>Erysipelotrichaceae</taxon>
        <taxon>Breznakia</taxon>
    </lineage>
</organism>
<proteinExistence type="predicted"/>
<sequence>MISTRKDLENKLNEMLDCVYPYLSINNARLNIGNTRTKYSREIQEFEGFARLFWGIAPCLAGNGDVKHLHHFLDGIKHGTTISDAEYWGESCNRSQKLVEMAALACVLILASDKIDNYFDSTEKEQLLRWLEHGIKYDYPKNNWQFFRVLICVALLKNNHSYPIEIMNESLDYIESFYIGDGWYQDGKTKQRDYYISFAFHFYSLIYVKTMDKEDPKRCEKWKQRALIFGKDFINFFDREGRAIPFGRSMTYRFAQCAFWSACAFAEVYPYPIGVIKGIVLRNLRWWFQQEIYDKSGILTIGYGYENLVLAEDYNGPGSPYWAFKSLLILALPKDHLFWTVKEEPLPKGSLSKALPHAYMLVQSLTNEAIAFSGEQYVSFEPGGVADKYCKFAYSSKYAFNLSRDYYVKERMALDSTLSIEDENGNFILRRKPKLLYLNDYYMVSVWKPYEGTAIYSILIPKEDGHMRIHKVITNKSLTLYDGGFPIIDNDNIKIQNDTDKALLEGDNGFCGIYDLLKNTEIELVKNPPNANLLTPEKTLIPCARIKVNDTKIFGTYIKTENIDSFKSIGIELREHSIVVSNQEILFHDQ</sequence>
<name>A0ABU0E100_9FIRM</name>
<dbReference type="RefSeq" id="WP_307406548.1">
    <property type="nucleotide sequence ID" value="NZ_JAUSUR010000002.1"/>
</dbReference>
<evidence type="ECO:0008006" key="5">
    <source>
        <dbReference type="Google" id="ProtNLM"/>
    </source>
</evidence>
<dbReference type="PIRSF" id="PIRSF014753">
    <property type="entry name" value="UCP014753"/>
    <property type="match status" value="1"/>
</dbReference>
<dbReference type="InterPro" id="IPR016624">
    <property type="entry name" value="UCP014753"/>
</dbReference>
<feature type="domain" description="DUF2264" evidence="2">
    <location>
        <begin position="353"/>
        <end position="549"/>
    </location>
</feature>
<dbReference type="PANTHER" id="PTHR35339">
    <property type="entry name" value="LINALOOL DEHYDRATASE_ISOMERASE DOMAIN-CONTAINING PROTEIN"/>
    <property type="match status" value="1"/>
</dbReference>
<dbReference type="Proteomes" id="UP001230220">
    <property type="component" value="Unassembled WGS sequence"/>
</dbReference>
<gene>
    <name evidence="3" type="ORF">J2S15_001298</name>
</gene>
<keyword evidence="4" id="KW-1185">Reference proteome</keyword>
<evidence type="ECO:0000259" key="2">
    <source>
        <dbReference type="Pfam" id="PF20938"/>
    </source>
</evidence>
<dbReference type="EMBL" id="JAUSUR010000002">
    <property type="protein sequence ID" value="MDQ0360553.1"/>
    <property type="molecule type" value="Genomic_DNA"/>
</dbReference>
<reference evidence="3 4" key="1">
    <citation type="submission" date="2023-07" db="EMBL/GenBank/DDBJ databases">
        <title>Genomic Encyclopedia of Type Strains, Phase IV (KMG-IV): sequencing the most valuable type-strain genomes for metagenomic binning, comparative biology and taxonomic classification.</title>
        <authorList>
            <person name="Goeker M."/>
        </authorList>
    </citation>
    <scope>NUCLEOTIDE SEQUENCE [LARGE SCALE GENOMIC DNA]</scope>
    <source>
        <strain evidence="3 4">DSM 16784</strain>
    </source>
</reference>
<dbReference type="Pfam" id="PF20938">
    <property type="entry name" value="DUF2264_C"/>
    <property type="match status" value="1"/>
</dbReference>